<organism evidence="9 10">
    <name type="scientific">Arthrobacter glacialis</name>
    <dbReference type="NCBI Taxonomy" id="1664"/>
    <lineage>
        <taxon>Bacteria</taxon>
        <taxon>Bacillati</taxon>
        <taxon>Actinomycetota</taxon>
        <taxon>Actinomycetes</taxon>
        <taxon>Micrococcales</taxon>
        <taxon>Micrococcaceae</taxon>
        <taxon>Arthrobacter</taxon>
    </lineage>
</organism>
<accession>A0A2S3ZV53</accession>
<comment type="caution">
    <text evidence="9">The sequence shown here is derived from an EMBL/GenBank/DDBJ whole genome shotgun (WGS) entry which is preliminary data.</text>
</comment>
<evidence type="ECO:0000256" key="3">
    <source>
        <dbReference type="ARBA" id="ARBA00022475"/>
    </source>
</evidence>
<dbReference type="SUPFAM" id="SSF161098">
    <property type="entry name" value="MetI-like"/>
    <property type="match status" value="1"/>
</dbReference>
<proteinExistence type="inferred from homology"/>
<dbReference type="GO" id="GO:0005886">
    <property type="term" value="C:plasma membrane"/>
    <property type="evidence" value="ECO:0007669"/>
    <property type="project" value="UniProtKB-SubCell"/>
</dbReference>
<dbReference type="CDD" id="cd06261">
    <property type="entry name" value="TM_PBP2"/>
    <property type="match status" value="1"/>
</dbReference>
<dbReference type="Gene3D" id="1.10.3720.10">
    <property type="entry name" value="MetI-like"/>
    <property type="match status" value="1"/>
</dbReference>
<evidence type="ECO:0000256" key="4">
    <source>
        <dbReference type="ARBA" id="ARBA00022692"/>
    </source>
</evidence>
<comment type="subcellular location">
    <subcellularLocation>
        <location evidence="1 7">Cell membrane</location>
        <topology evidence="1 7">Multi-pass membrane protein</topology>
    </subcellularLocation>
</comment>
<dbReference type="AlphaFoldDB" id="A0A2S3ZV53"/>
<keyword evidence="10" id="KW-1185">Reference proteome</keyword>
<evidence type="ECO:0000256" key="2">
    <source>
        <dbReference type="ARBA" id="ARBA00022448"/>
    </source>
</evidence>
<dbReference type="Proteomes" id="UP000237061">
    <property type="component" value="Unassembled WGS sequence"/>
</dbReference>
<dbReference type="EMBL" id="PPXC01000008">
    <property type="protein sequence ID" value="POH73126.1"/>
    <property type="molecule type" value="Genomic_DNA"/>
</dbReference>
<dbReference type="InterPro" id="IPR035906">
    <property type="entry name" value="MetI-like_sf"/>
</dbReference>
<feature type="transmembrane region" description="Helical" evidence="7">
    <location>
        <begin position="111"/>
        <end position="131"/>
    </location>
</feature>
<dbReference type="GO" id="GO:0055085">
    <property type="term" value="P:transmembrane transport"/>
    <property type="evidence" value="ECO:0007669"/>
    <property type="project" value="InterPro"/>
</dbReference>
<keyword evidence="4 7" id="KW-0812">Transmembrane</keyword>
<protein>
    <submittedName>
        <fullName evidence="9">Sugar ABC transporter permease</fullName>
    </submittedName>
</protein>
<evidence type="ECO:0000256" key="6">
    <source>
        <dbReference type="ARBA" id="ARBA00023136"/>
    </source>
</evidence>
<evidence type="ECO:0000259" key="8">
    <source>
        <dbReference type="PROSITE" id="PS50928"/>
    </source>
</evidence>
<keyword evidence="6 7" id="KW-0472">Membrane</keyword>
<feature type="transmembrane region" description="Helical" evidence="7">
    <location>
        <begin position="187"/>
        <end position="212"/>
    </location>
</feature>
<keyword evidence="5 7" id="KW-1133">Transmembrane helix</keyword>
<evidence type="ECO:0000256" key="7">
    <source>
        <dbReference type="RuleBase" id="RU363032"/>
    </source>
</evidence>
<name>A0A2S3ZV53_ARTGL</name>
<keyword evidence="3" id="KW-1003">Cell membrane</keyword>
<dbReference type="Pfam" id="PF00528">
    <property type="entry name" value="BPD_transp_1"/>
    <property type="match status" value="1"/>
</dbReference>
<comment type="similarity">
    <text evidence="7">Belongs to the binding-protein-dependent transport system permease family.</text>
</comment>
<dbReference type="InterPro" id="IPR000515">
    <property type="entry name" value="MetI-like"/>
</dbReference>
<evidence type="ECO:0000313" key="9">
    <source>
        <dbReference type="EMBL" id="POH73126.1"/>
    </source>
</evidence>
<dbReference type="PROSITE" id="PS50928">
    <property type="entry name" value="ABC_TM1"/>
    <property type="match status" value="1"/>
</dbReference>
<keyword evidence="2 7" id="KW-0813">Transport</keyword>
<gene>
    <name evidence="9" type="ORF">CVS27_11370</name>
</gene>
<reference evidence="9 10" key="1">
    <citation type="submission" date="2018-01" db="EMBL/GenBank/DDBJ databases">
        <title>Arthrobacter sp. nov., from glaciers in China.</title>
        <authorList>
            <person name="Liu Q."/>
            <person name="Xin Y.-H."/>
        </authorList>
    </citation>
    <scope>NUCLEOTIDE SEQUENCE [LARGE SCALE GENOMIC DNA]</scope>
    <source>
        <strain evidence="9 10">HLT2-12-2</strain>
    </source>
</reference>
<evidence type="ECO:0000313" key="10">
    <source>
        <dbReference type="Proteomes" id="UP000237061"/>
    </source>
</evidence>
<feature type="transmembrane region" description="Helical" evidence="7">
    <location>
        <begin position="250"/>
        <end position="268"/>
    </location>
</feature>
<sequence length="283" mass="30457">MSPRRPLSPTATRVGPLLWTLIIVIMIVSLIPFYWLINTSFKVGGGLSSAALWPENPSVQNYIDVFRNAKFVLALRNSLVVSVATTFFALLFGATAAYALARLPLKRRGMILTLVLSVTTFPVIAIAAPMFNLWSQLGLYNTLLGLIIPKLTFTLPLAIFTLTSFFREIPTELEEAASIDGSSPARTFWQVILPLAVPGIVTTGILVFIASWNEFLLPATLTSTPDAQTIPVAIAFFTGASEFDIPTGTISAASVLVTIPLLVGVMIFQKRIVSGLTSGAVKG</sequence>
<dbReference type="InterPro" id="IPR050901">
    <property type="entry name" value="BP-dep_ABC_trans_perm"/>
</dbReference>
<feature type="domain" description="ABC transmembrane type-1" evidence="8">
    <location>
        <begin position="75"/>
        <end position="268"/>
    </location>
</feature>
<evidence type="ECO:0000256" key="1">
    <source>
        <dbReference type="ARBA" id="ARBA00004651"/>
    </source>
</evidence>
<feature type="transmembrane region" description="Helical" evidence="7">
    <location>
        <begin position="16"/>
        <end position="37"/>
    </location>
</feature>
<dbReference type="PANTHER" id="PTHR32243">
    <property type="entry name" value="MALTOSE TRANSPORT SYSTEM PERMEASE-RELATED"/>
    <property type="match status" value="1"/>
</dbReference>
<evidence type="ECO:0000256" key="5">
    <source>
        <dbReference type="ARBA" id="ARBA00022989"/>
    </source>
</evidence>
<feature type="transmembrane region" description="Helical" evidence="7">
    <location>
        <begin position="143"/>
        <end position="166"/>
    </location>
</feature>
<dbReference type="PANTHER" id="PTHR32243:SF18">
    <property type="entry name" value="INNER MEMBRANE ABC TRANSPORTER PERMEASE PROTEIN YCJP"/>
    <property type="match status" value="1"/>
</dbReference>
<feature type="transmembrane region" description="Helical" evidence="7">
    <location>
        <begin position="79"/>
        <end position="99"/>
    </location>
</feature>